<dbReference type="RefSeq" id="WP_084781975.1">
    <property type="nucleotide sequence ID" value="NZ_JALZ01000001.1"/>
</dbReference>
<comment type="function">
    <text evidence="9">Involved in degradation of plant cell walls. Hydrolyzes the feruloyl-arabinose ester bond in arabinoxylans, and the feruloyl-galactose ester bond in pectin. Active against paranitrophenyl-acetate, methyl ferulate and wheat arabinoxylan.</text>
</comment>
<protein>
    <submittedName>
        <fullName evidence="10">Polyhydroxybutyrate depolymerase</fullName>
    </submittedName>
</protein>
<evidence type="ECO:0000256" key="6">
    <source>
        <dbReference type="ARBA" id="ARBA00022801"/>
    </source>
</evidence>
<dbReference type="Proteomes" id="UP000022447">
    <property type="component" value="Unassembled WGS sequence"/>
</dbReference>
<dbReference type="GO" id="GO:0030600">
    <property type="term" value="F:feruloyl esterase activity"/>
    <property type="evidence" value="ECO:0007669"/>
    <property type="project" value="InterPro"/>
</dbReference>
<evidence type="ECO:0000256" key="5">
    <source>
        <dbReference type="ARBA" id="ARBA00022729"/>
    </source>
</evidence>
<dbReference type="STRING" id="1449350.OCH239_00470"/>
<keyword evidence="6" id="KW-0378">Hydrolase</keyword>
<sequence>MWRKRLSILTTAIGLASVGTDVRAACGAEEGACEIPGGTYHVELPDEGDDGAPALMFLHGWGSSGEGTLTMRGVVGAALARGYAIIAPDGIPRQGRSGRTWAFHPERPQPRDEIAFLQAVRDDAAERFGLDPERMLLAGFSIGGSMTSYLACAEPDAFAAYAPVSGSFWRPHPEACAGPVRLFHTHGWRDPVVPLEGRLLRGGSLDAPNAVAQGDVWHAMDLLRQASGCRLQADEFASDGTYWRKDWTSCSDGAALGFALFDGGHGVPEGWAKMALDWFEGR</sequence>
<dbReference type="Pfam" id="PF00756">
    <property type="entry name" value="Esterase"/>
    <property type="match status" value="1"/>
</dbReference>
<evidence type="ECO:0000256" key="3">
    <source>
        <dbReference type="ARBA" id="ARBA00022525"/>
    </source>
</evidence>
<comment type="similarity">
    <text evidence="2">Belongs to the faeC family.</text>
</comment>
<keyword evidence="11" id="KW-1185">Reference proteome</keyword>
<dbReference type="AlphaFoldDB" id="X7EKB3"/>
<dbReference type="InterPro" id="IPR043595">
    <property type="entry name" value="FaeB/C/D"/>
</dbReference>
<name>X7EKB3_9RHOB</name>
<dbReference type="EMBL" id="JALZ01000001">
    <property type="protein sequence ID" value="ETX16347.1"/>
    <property type="molecule type" value="Genomic_DNA"/>
</dbReference>
<keyword evidence="5" id="KW-0732">Signal</keyword>
<reference evidence="10 11" key="1">
    <citation type="submission" date="2014-01" db="EMBL/GenBank/DDBJ databases">
        <title>Roseivivax halodurans JCM 10272 Genome Sequencing.</title>
        <authorList>
            <person name="Lai Q."/>
            <person name="Li G."/>
            <person name="Shao Z."/>
        </authorList>
    </citation>
    <scope>NUCLEOTIDE SEQUENCE [LARGE SCALE GENOMIC DNA]</scope>
    <source>
        <strain evidence="10 11">JCM 10272</strain>
    </source>
</reference>
<evidence type="ECO:0000256" key="2">
    <source>
        <dbReference type="ARBA" id="ARBA00010278"/>
    </source>
</evidence>
<evidence type="ECO:0000256" key="9">
    <source>
        <dbReference type="ARBA" id="ARBA00025250"/>
    </source>
</evidence>
<keyword evidence="7" id="KW-0119">Carbohydrate metabolism</keyword>
<evidence type="ECO:0000256" key="4">
    <source>
        <dbReference type="ARBA" id="ARBA00022651"/>
    </source>
</evidence>
<dbReference type="SUPFAM" id="SSF53474">
    <property type="entry name" value="alpha/beta-Hydrolases"/>
    <property type="match status" value="1"/>
</dbReference>
<keyword evidence="3" id="KW-0964">Secreted</keyword>
<evidence type="ECO:0000256" key="7">
    <source>
        <dbReference type="ARBA" id="ARBA00023277"/>
    </source>
</evidence>
<keyword evidence="8" id="KW-0624">Polysaccharide degradation</keyword>
<comment type="caution">
    <text evidence="10">The sequence shown here is derived from an EMBL/GenBank/DDBJ whole genome shotgun (WGS) entry which is preliminary data.</text>
</comment>
<keyword evidence="4" id="KW-0858">Xylan degradation</keyword>
<evidence type="ECO:0000313" key="10">
    <source>
        <dbReference type="EMBL" id="ETX16347.1"/>
    </source>
</evidence>
<dbReference type="GO" id="GO:0045493">
    <property type="term" value="P:xylan catabolic process"/>
    <property type="evidence" value="ECO:0007669"/>
    <property type="project" value="UniProtKB-KW"/>
</dbReference>
<evidence type="ECO:0000313" key="11">
    <source>
        <dbReference type="Proteomes" id="UP000022447"/>
    </source>
</evidence>
<evidence type="ECO:0000256" key="1">
    <source>
        <dbReference type="ARBA" id="ARBA00004613"/>
    </source>
</evidence>
<evidence type="ECO:0000256" key="8">
    <source>
        <dbReference type="ARBA" id="ARBA00023326"/>
    </source>
</evidence>
<dbReference type="PANTHER" id="PTHR38050:SF1">
    <property type="entry name" value="FERULOYL ESTERASE C"/>
    <property type="match status" value="1"/>
</dbReference>
<dbReference type="PATRIC" id="fig|1449350.3.peg.95"/>
<dbReference type="PANTHER" id="PTHR38050">
    <property type="match status" value="1"/>
</dbReference>
<dbReference type="OrthoDB" id="9805640at2"/>
<dbReference type="GO" id="GO:0005576">
    <property type="term" value="C:extracellular region"/>
    <property type="evidence" value="ECO:0007669"/>
    <property type="project" value="UniProtKB-SubCell"/>
</dbReference>
<comment type="subcellular location">
    <subcellularLocation>
        <location evidence="1">Secreted</location>
    </subcellularLocation>
</comment>
<dbReference type="InterPro" id="IPR029058">
    <property type="entry name" value="AB_hydrolase_fold"/>
</dbReference>
<dbReference type="InterPro" id="IPR000801">
    <property type="entry name" value="Esterase-like"/>
</dbReference>
<dbReference type="Gene3D" id="3.40.50.1820">
    <property type="entry name" value="alpha/beta hydrolase"/>
    <property type="match status" value="1"/>
</dbReference>
<organism evidence="10 11">
    <name type="scientific">Roseivivax halodurans JCM 10272</name>
    <dbReference type="NCBI Taxonomy" id="1449350"/>
    <lineage>
        <taxon>Bacteria</taxon>
        <taxon>Pseudomonadati</taxon>
        <taxon>Pseudomonadota</taxon>
        <taxon>Alphaproteobacteria</taxon>
        <taxon>Rhodobacterales</taxon>
        <taxon>Roseobacteraceae</taxon>
        <taxon>Roseivivax</taxon>
    </lineage>
</organism>
<accession>X7EKB3</accession>
<gene>
    <name evidence="10" type="ORF">OCH239_00470</name>
</gene>
<dbReference type="eggNOG" id="COG3509">
    <property type="taxonomic scope" value="Bacteria"/>
</dbReference>
<proteinExistence type="inferred from homology"/>